<protein>
    <submittedName>
        <fullName evidence="7">B3 domain-containing protein</fullName>
    </submittedName>
</protein>
<keyword evidence="2" id="KW-0805">Transcription regulation</keyword>
<dbReference type="SUPFAM" id="SSF101936">
    <property type="entry name" value="DNA-binding pseudobarrel domain"/>
    <property type="match status" value="1"/>
</dbReference>
<dbReference type="PANTHER" id="PTHR31140:SF145">
    <property type="entry name" value="TF-B3 DOMAIN-CONTAINING PROTEIN"/>
    <property type="match status" value="1"/>
</dbReference>
<dbReference type="SMART" id="SM01019">
    <property type="entry name" value="B3"/>
    <property type="match status" value="1"/>
</dbReference>
<evidence type="ECO:0000259" key="6">
    <source>
        <dbReference type="SMART" id="SM01019"/>
    </source>
</evidence>
<dbReference type="GO" id="GO:0003677">
    <property type="term" value="F:DNA binding"/>
    <property type="evidence" value="ECO:0007669"/>
    <property type="project" value="UniProtKB-KW"/>
</dbReference>
<name>A0A1Q3BE98_CEPFO</name>
<dbReference type="Proteomes" id="UP000187406">
    <property type="component" value="Unassembled WGS sequence"/>
</dbReference>
<evidence type="ECO:0000313" key="8">
    <source>
        <dbReference type="Proteomes" id="UP000187406"/>
    </source>
</evidence>
<organism evidence="7 8">
    <name type="scientific">Cephalotus follicularis</name>
    <name type="common">Albany pitcher plant</name>
    <dbReference type="NCBI Taxonomy" id="3775"/>
    <lineage>
        <taxon>Eukaryota</taxon>
        <taxon>Viridiplantae</taxon>
        <taxon>Streptophyta</taxon>
        <taxon>Embryophyta</taxon>
        <taxon>Tracheophyta</taxon>
        <taxon>Spermatophyta</taxon>
        <taxon>Magnoliopsida</taxon>
        <taxon>eudicotyledons</taxon>
        <taxon>Gunneridae</taxon>
        <taxon>Pentapetalae</taxon>
        <taxon>rosids</taxon>
        <taxon>fabids</taxon>
        <taxon>Oxalidales</taxon>
        <taxon>Cephalotaceae</taxon>
        <taxon>Cephalotus</taxon>
    </lineage>
</organism>
<dbReference type="Pfam" id="PF02362">
    <property type="entry name" value="B3"/>
    <property type="match status" value="1"/>
</dbReference>
<comment type="subcellular location">
    <subcellularLocation>
        <location evidence="1">Nucleus</location>
    </subcellularLocation>
</comment>
<dbReference type="GO" id="GO:0003700">
    <property type="term" value="F:DNA-binding transcription factor activity"/>
    <property type="evidence" value="ECO:0007669"/>
    <property type="project" value="InterPro"/>
</dbReference>
<evidence type="ECO:0000256" key="3">
    <source>
        <dbReference type="ARBA" id="ARBA00023125"/>
    </source>
</evidence>
<gene>
    <name evidence="7" type="ORF">CFOL_v3_09684</name>
</gene>
<keyword evidence="8" id="KW-1185">Reference proteome</keyword>
<dbReference type="AlphaFoldDB" id="A0A1Q3BE98"/>
<keyword evidence="4" id="KW-0804">Transcription</keyword>
<dbReference type="InParanoid" id="A0A1Q3BE98"/>
<dbReference type="EMBL" id="BDDD01000459">
    <property type="protein sequence ID" value="GAV66174.1"/>
    <property type="molecule type" value="Genomic_DNA"/>
</dbReference>
<evidence type="ECO:0000256" key="4">
    <source>
        <dbReference type="ARBA" id="ARBA00023163"/>
    </source>
</evidence>
<dbReference type="Gene3D" id="2.40.330.10">
    <property type="entry name" value="DNA-binding pseudobarrel domain"/>
    <property type="match status" value="1"/>
</dbReference>
<comment type="caution">
    <text evidence="7">The sequence shown here is derived from an EMBL/GenBank/DDBJ whole genome shotgun (WGS) entry which is preliminary data.</text>
</comment>
<dbReference type="CDD" id="cd10017">
    <property type="entry name" value="B3_DNA"/>
    <property type="match status" value="1"/>
</dbReference>
<proteinExistence type="predicted"/>
<sequence length="113" mass="13126">MEVIFDKELSKTDTKKRLAIPTNCLMHLPGFKASHAVNLLVKDRNGHVSKIRCSIRKKGYPKPVFTAGWIEFVHRFKLRVGDRIIFYGDKDESYKIEVKRKITILGKHIWAAM</sequence>
<dbReference type="InterPro" id="IPR015300">
    <property type="entry name" value="DNA-bd_pseudobarrel_sf"/>
</dbReference>
<keyword evidence="3" id="KW-0238">DNA-binding</keyword>
<dbReference type="InterPro" id="IPR003340">
    <property type="entry name" value="B3_DNA-bd"/>
</dbReference>
<evidence type="ECO:0000256" key="1">
    <source>
        <dbReference type="ARBA" id="ARBA00004123"/>
    </source>
</evidence>
<dbReference type="InterPro" id="IPR044800">
    <property type="entry name" value="LEC2-like"/>
</dbReference>
<reference evidence="8" key="1">
    <citation type="submission" date="2016-04" db="EMBL/GenBank/DDBJ databases">
        <title>Cephalotus genome sequencing.</title>
        <authorList>
            <person name="Fukushima K."/>
            <person name="Hasebe M."/>
            <person name="Fang X."/>
        </authorList>
    </citation>
    <scope>NUCLEOTIDE SEQUENCE [LARGE SCALE GENOMIC DNA]</scope>
    <source>
        <strain evidence="8">cv. St1</strain>
    </source>
</reference>
<dbReference type="OrthoDB" id="1566604at2759"/>
<accession>A0A1Q3BE98</accession>
<keyword evidence="5" id="KW-0539">Nucleus</keyword>
<evidence type="ECO:0000256" key="2">
    <source>
        <dbReference type="ARBA" id="ARBA00023015"/>
    </source>
</evidence>
<dbReference type="PANTHER" id="PTHR31140">
    <property type="entry name" value="B3 DOMAIN-CONTAINING TRANSCRIPTION FACTOR ABI3"/>
    <property type="match status" value="1"/>
</dbReference>
<feature type="domain" description="TF-B3" evidence="6">
    <location>
        <begin position="5"/>
        <end position="102"/>
    </location>
</feature>
<dbReference type="GO" id="GO:0005634">
    <property type="term" value="C:nucleus"/>
    <property type="evidence" value="ECO:0007669"/>
    <property type="project" value="UniProtKB-SubCell"/>
</dbReference>
<evidence type="ECO:0000256" key="5">
    <source>
        <dbReference type="ARBA" id="ARBA00023242"/>
    </source>
</evidence>
<evidence type="ECO:0000313" key="7">
    <source>
        <dbReference type="EMBL" id="GAV66174.1"/>
    </source>
</evidence>